<name>A0A7E5WDY0_TRINI</name>
<dbReference type="GO" id="GO:0009253">
    <property type="term" value="P:peptidoglycan catabolic process"/>
    <property type="evidence" value="ECO:0007669"/>
    <property type="project" value="InterPro"/>
</dbReference>
<dbReference type="InterPro" id="IPR015510">
    <property type="entry name" value="PGRP"/>
</dbReference>
<comment type="similarity">
    <text evidence="1">Belongs to the N-acetylmuramoyl-L-alanine amidase 2 family.</text>
</comment>
<dbReference type="GeneID" id="113501792"/>
<feature type="transmembrane region" description="Helical" evidence="4">
    <location>
        <begin position="97"/>
        <end position="120"/>
    </location>
</feature>
<keyword evidence="3" id="KW-0391">Immunity</keyword>
<sequence length="396" mass="44945">MWNEGDARHELRDHEVSMGRTSGSSEVVVMDERVLEAAARAQPALTNINVTKSSRLHIGPKFVSVTQNVDNTEVVKGRILGLELVSPQNSKRLRCSIAVFVCWAFVVVSALTFFIFYFALAKQVKRLDLDLPLPRYLWDIAKSTTRAERLLCAAAMIALFACILLVVYFTVIVKRASEEVVDVAPHEWYIDRDMWLAPPFDKDEETTDRYDPLRLVVIAHTVSPECTRFINCAAELRNLQGYYAKTYGYDLPYNFMIGNDGRVYEARGWNVVGAHTLGFNRCSLGLAFIGDYREGLPSYAKVTPLQLQRAKMLLDRGVELGHLHPSYHVVGAKDLKPTASPGANLYKAIQLWSHYDHENMYYKKTCDEIMNMYKNETESEITSTLKTIVKEKNSKV</sequence>
<keyword evidence="4" id="KW-0472">Membrane</keyword>
<keyword evidence="2" id="KW-0399">Innate immunity</keyword>
<dbReference type="RefSeq" id="XP_026738885.1">
    <property type="nucleotide sequence ID" value="XM_026883084.1"/>
</dbReference>
<evidence type="ECO:0000259" key="5">
    <source>
        <dbReference type="SMART" id="SM00644"/>
    </source>
</evidence>
<evidence type="ECO:0000259" key="6">
    <source>
        <dbReference type="SMART" id="SM00701"/>
    </source>
</evidence>
<gene>
    <name evidence="8" type="primary">LOC113501792</name>
</gene>
<evidence type="ECO:0000313" key="7">
    <source>
        <dbReference type="Proteomes" id="UP000322000"/>
    </source>
</evidence>
<evidence type="ECO:0000313" key="8">
    <source>
        <dbReference type="RefSeq" id="XP_026738885.1"/>
    </source>
</evidence>
<proteinExistence type="inferred from homology"/>
<keyword evidence="4" id="KW-1133">Transmembrane helix</keyword>
<dbReference type="GO" id="GO:0008270">
    <property type="term" value="F:zinc ion binding"/>
    <property type="evidence" value="ECO:0007669"/>
    <property type="project" value="InterPro"/>
</dbReference>
<keyword evidence="7" id="KW-1185">Reference proteome</keyword>
<dbReference type="CDD" id="cd06583">
    <property type="entry name" value="PGRP"/>
    <property type="match status" value="1"/>
</dbReference>
<dbReference type="Gene3D" id="3.40.80.10">
    <property type="entry name" value="Peptidoglycan recognition protein-like"/>
    <property type="match status" value="1"/>
</dbReference>
<keyword evidence="4" id="KW-0812">Transmembrane</keyword>
<evidence type="ECO:0000256" key="1">
    <source>
        <dbReference type="ARBA" id="ARBA00007553"/>
    </source>
</evidence>
<dbReference type="InterPro" id="IPR002502">
    <property type="entry name" value="Amidase_domain"/>
</dbReference>
<reference evidence="8" key="1">
    <citation type="submission" date="2025-08" db="UniProtKB">
        <authorList>
            <consortium name="RefSeq"/>
        </authorList>
    </citation>
    <scope>IDENTIFICATION</scope>
</reference>
<accession>A0A7E5WDY0</accession>
<dbReference type="PANTHER" id="PTHR11022:SF41">
    <property type="entry name" value="PEPTIDOGLYCAN-RECOGNITION PROTEIN LC-RELATED"/>
    <property type="match status" value="1"/>
</dbReference>
<dbReference type="AlphaFoldDB" id="A0A7E5WDY0"/>
<dbReference type="InterPro" id="IPR006619">
    <property type="entry name" value="PGRP_domain_met/bac"/>
</dbReference>
<feature type="domain" description="Peptidoglycan recognition protein family" evidence="6">
    <location>
        <begin position="190"/>
        <end position="336"/>
    </location>
</feature>
<dbReference type="GO" id="GO:0045087">
    <property type="term" value="P:innate immune response"/>
    <property type="evidence" value="ECO:0007669"/>
    <property type="project" value="UniProtKB-KW"/>
</dbReference>
<dbReference type="KEGG" id="tnl:113501792"/>
<dbReference type="Pfam" id="PF01510">
    <property type="entry name" value="Amidase_2"/>
    <property type="match status" value="1"/>
</dbReference>
<evidence type="ECO:0000256" key="2">
    <source>
        <dbReference type="ARBA" id="ARBA00022588"/>
    </source>
</evidence>
<dbReference type="PANTHER" id="PTHR11022">
    <property type="entry name" value="PEPTIDOGLYCAN RECOGNITION PROTEIN"/>
    <property type="match status" value="1"/>
</dbReference>
<dbReference type="InParanoid" id="A0A7E5WDY0"/>
<dbReference type="GO" id="GO:0008745">
    <property type="term" value="F:N-acetylmuramoyl-L-alanine amidase activity"/>
    <property type="evidence" value="ECO:0007669"/>
    <property type="project" value="InterPro"/>
</dbReference>
<evidence type="ECO:0000256" key="4">
    <source>
        <dbReference type="SAM" id="Phobius"/>
    </source>
</evidence>
<dbReference type="SMART" id="SM00701">
    <property type="entry name" value="PGRP"/>
    <property type="match status" value="1"/>
</dbReference>
<dbReference type="SUPFAM" id="SSF55846">
    <property type="entry name" value="N-acetylmuramoyl-L-alanine amidase-like"/>
    <property type="match status" value="1"/>
</dbReference>
<dbReference type="InterPro" id="IPR036505">
    <property type="entry name" value="Amidase/PGRP_sf"/>
</dbReference>
<feature type="domain" description="N-acetylmuramoyl-L-alanine amidase" evidence="5">
    <location>
        <begin position="201"/>
        <end position="342"/>
    </location>
</feature>
<dbReference type="Proteomes" id="UP000322000">
    <property type="component" value="Chromosome 1"/>
</dbReference>
<evidence type="ECO:0000256" key="3">
    <source>
        <dbReference type="ARBA" id="ARBA00022859"/>
    </source>
</evidence>
<dbReference type="OrthoDB" id="10001926at2759"/>
<dbReference type="SMART" id="SM00644">
    <property type="entry name" value="Ami_2"/>
    <property type="match status" value="1"/>
</dbReference>
<feature type="transmembrane region" description="Helical" evidence="4">
    <location>
        <begin position="150"/>
        <end position="171"/>
    </location>
</feature>
<organism evidence="7 8">
    <name type="scientific">Trichoplusia ni</name>
    <name type="common">Cabbage looper</name>
    <dbReference type="NCBI Taxonomy" id="7111"/>
    <lineage>
        <taxon>Eukaryota</taxon>
        <taxon>Metazoa</taxon>
        <taxon>Ecdysozoa</taxon>
        <taxon>Arthropoda</taxon>
        <taxon>Hexapoda</taxon>
        <taxon>Insecta</taxon>
        <taxon>Pterygota</taxon>
        <taxon>Neoptera</taxon>
        <taxon>Endopterygota</taxon>
        <taxon>Lepidoptera</taxon>
        <taxon>Glossata</taxon>
        <taxon>Ditrysia</taxon>
        <taxon>Noctuoidea</taxon>
        <taxon>Noctuidae</taxon>
        <taxon>Plusiinae</taxon>
        <taxon>Trichoplusia</taxon>
    </lineage>
</organism>
<protein>
    <submittedName>
        <fullName evidence="8">Uncharacterized protein LOC113501792 isoform X1</fullName>
    </submittedName>
</protein>